<dbReference type="EMBL" id="KZ851853">
    <property type="protein sequence ID" value="RDK42441.1"/>
    <property type="molecule type" value="Genomic_DNA"/>
</dbReference>
<reference evidence="2 3" key="1">
    <citation type="submission" date="2018-07" db="EMBL/GenBank/DDBJ databases">
        <title>Section-level genome sequencing of Aspergillus section Nigri to investigate inter- and intra-species variation.</title>
        <authorList>
            <consortium name="DOE Joint Genome Institute"/>
            <person name="Vesth T.C."/>
            <person name="Nybo J.L."/>
            <person name="Theobald S."/>
            <person name="Frisvad J.C."/>
            <person name="Larsen T.O."/>
            <person name="Nielsen K.F."/>
            <person name="Hoof J.B."/>
            <person name="Brandl J."/>
            <person name="Salamov A."/>
            <person name="Riley R."/>
            <person name="Gladden J.M."/>
            <person name="Phatale P."/>
            <person name="Nielsen M.T."/>
            <person name="Lyhne E.K."/>
            <person name="Kogle M.E."/>
            <person name="Strasser K."/>
            <person name="McDonnell E."/>
            <person name="Barry K."/>
            <person name="Clum A."/>
            <person name="Chen C."/>
            <person name="Nolan M."/>
            <person name="Sandor L."/>
            <person name="Kuo A."/>
            <person name="Lipzen A."/>
            <person name="Hainaut M."/>
            <person name="Drula E."/>
            <person name="Tsang A."/>
            <person name="Magnuson J.K."/>
            <person name="Henrissat B."/>
            <person name="Wiebenga A."/>
            <person name="Simmons B.A."/>
            <person name="Makela M.R."/>
            <person name="De vries R.P."/>
            <person name="Grigoriev I.V."/>
            <person name="Mortensen U.H."/>
            <person name="Baker S.E."/>
            <person name="Andersen M.R."/>
        </authorList>
    </citation>
    <scope>NUCLEOTIDE SEQUENCE [LARGE SCALE GENOMIC DNA]</scope>
    <source>
        <strain evidence="2 3">ATCC 13157</strain>
    </source>
</reference>
<evidence type="ECO:0000313" key="3">
    <source>
        <dbReference type="Proteomes" id="UP000254937"/>
    </source>
</evidence>
<dbReference type="AlphaFoldDB" id="A0A370PJS1"/>
<evidence type="ECO:0000313" key="2">
    <source>
        <dbReference type="EMBL" id="RDK42441.1"/>
    </source>
</evidence>
<gene>
    <name evidence="2" type="ORF">M752DRAFT_319248</name>
</gene>
<keyword evidence="3" id="KW-1185">Reference proteome</keyword>
<dbReference type="Gene3D" id="2.40.70.10">
    <property type="entry name" value="Acid Proteases"/>
    <property type="match status" value="1"/>
</dbReference>
<feature type="compositionally biased region" description="Polar residues" evidence="1">
    <location>
        <begin position="1"/>
        <end position="13"/>
    </location>
</feature>
<organism evidence="2 3">
    <name type="scientific">Aspergillus phoenicis ATCC 13157</name>
    <dbReference type="NCBI Taxonomy" id="1353007"/>
    <lineage>
        <taxon>Eukaryota</taxon>
        <taxon>Fungi</taxon>
        <taxon>Dikarya</taxon>
        <taxon>Ascomycota</taxon>
        <taxon>Pezizomycotina</taxon>
        <taxon>Eurotiomycetes</taxon>
        <taxon>Eurotiomycetidae</taxon>
        <taxon>Eurotiales</taxon>
        <taxon>Aspergillaceae</taxon>
        <taxon>Aspergillus</taxon>
    </lineage>
</organism>
<evidence type="ECO:0000256" key="1">
    <source>
        <dbReference type="SAM" id="MobiDB-lite"/>
    </source>
</evidence>
<accession>A0A370PJS1</accession>
<dbReference type="InterPro" id="IPR021109">
    <property type="entry name" value="Peptidase_aspartic_dom_sf"/>
</dbReference>
<name>A0A370PJS1_ASPPH</name>
<feature type="compositionally biased region" description="Polar residues" evidence="1">
    <location>
        <begin position="22"/>
        <end position="39"/>
    </location>
</feature>
<proteinExistence type="predicted"/>
<sequence length="264" mass="30486">MSWTAFAPWQTQDQTEDEKPTHSQSYNQENAPCRSMRNSSPSYYNESNKILLAFYFCGRILHNTASAVLPSLSFFGRKSEQQRDEPLQLQHDEQIVEQCITDKNDYVLVHNNELSKGREELTESLNSALSHDSQLLKELDQCDFVYDVMAGPPGKNQLRRCMMLSFHADTNIMSKEAYLKLGTSIEPYLGAPIPVLGLQDRKPVGTAEVQWSFCGRSKPYRTTFYVVEEVEYDLLIGRPSMRQHELYRVDPAIAERLRDSYRRQ</sequence>
<dbReference type="CDD" id="cd00303">
    <property type="entry name" value="retropepsin_like"/>
    <property type="match status" value="1"/>
</dbReference>
<dbReference type="Proteomes" id="UP000254937">
    <property type="component" value="Unassembled WGS sequence"/>
</dbReference>
<feature type="region of interest" description="Disordered" evidence="1">
    <location>
        <begin position="1"/>
        <end position="39"/>
    </location>
</feature>
<protein>
    <submittedName>
        <fullName evidence="2">Uncharacterized protein</fullName>
    </submittedName>
</protein>